<dbReference type="AlphaFoldDB" id="A0A1F8H2W7"/>
<name>A0A1F8H2W7_9BACT</name>
<reference evidence="1 2" key="1">
    <citation type="journal article" date="2016" name="Nat. Commun.">
        <title>Thousands of microbial genomes shed light on interconnected biogeochemical processes in an aquifer system.</title>
        <authorList>
            <person name="Anantharaman K."/>
            <person name="Brown C.T."/>
            <person name="Hug L.A."/>
            <person name="Sharon I."/>
            <person name="Castelle C.J."/>
            <person name="Probst A.J."/>
            <person name="Thomas B.C."/>
            <person name="Singh A."/>
            <person name="Wilkins M.J."/>
            <person name="Karaoz U."/>
            <person name="Brodie E.L."/>
            <person name="Williams K.H."/>
            <person name="Hubbard S.S."/>
            <person name="Banfield J.F."/>
        </authorList>
    </citation>
    <scope>NUCLEOTIDE SEQUENCE [LARGE SCALE GENOMIC DNA]</scope>
</reference>
<organism evidence="1 2">
    <name type="scientific">Candidatus Yanofskybacteria bacterium RIFCSPLOWO2_02_FULL_44_18</name>
    <dbReference type="NCBI Taxonomy" id="1802705"/>
    <lineage>
        <taxon>Bacteria</taxon>
        <taxon>Candidatus Yanofskyibacteriota</taxon>
    </lineage>
</organism>
<dbReference type="EMBL" id="MGKT01000006">
    <property type="protein sequence ID" value="OGN31099.1"/>
    <property type="molecule type" value="Genomic_DNA"/>
</dbReference>
<gene>
    <name evidence="1" type="ORF">A3I96_02270</name>
</gene>
<proteinExistence type="predicted"/>
<accession>A0A1F8H2W7</accession>
<sequence>MTEDEPLWTDETHIWNMENIETDADASEKAKTFLENLRRKNGSIERYDLVRIVQEEVVVSVKIPPLKSYSELRCPKNVGAT</sequence>
<comment type="caution">
    <text evidence="1">The sequence shown here is derived from an EMBL/GenBank/DDBJ whole genome shotgun (WGS) entry which is preliminary data.</text>
</comment>
<dbReference type="Proteomes" id="UP000177111">
    <property type="component" value="Unassembled WGS sequence"/>
</dbReference>
<protein>
    <submittedName>
        <fullName evidence="1">Uncharacterized protein</fullName>
    </submittedName>
</protein>
<evidence type="ECO:0000313" key="2">
    <source>
        <dbReference type="Proteomes" id="UP000177111"/>
    </source>
</evidence>
<evidence type="ECO:0000313" key="1">
    <source>
        <dbReference type="EMBL" id="OGN31099.1"/>
    </source>
</evidence>